<evidence type="ECO:0000313" key="2">
    <source>
        <dbReference type="Proteomes" id="UP000266723"/>
    </source>
</evidence>
<dbReference type="EMBL" id="QGKV02000832">
    <property type="protein sequence ID" value="KAF3544772.1"/>
    <property type="molecule type" value="Genomic_DNA"/>
</dbReference>
<reference evidence="1 2" key="1">
    <citation type="journal article" date="2020" name="BMC Genomics">
        <title>Intraspecific diversification of the crop wild relative Brassica cretica Lam. using demographic model selection.</title>
        <authorList>
            <person name="Kioukis A."/>
            <person name="Michalopoulou V.A."/>
            <person name="Briers L."/>
            <person name="Pirintsos S."/>
            <person name="Studholme D.J."/>
            <person name="Pavlidis P."/>
            <person name="Sarris P.F."/>
        </authorList>
    </citation>
    <scope>NUCLEOTIDE SEQUENCE [LARGE SCALE GENOMIC DNA]</scope>
    <source>
        <strain evidence="2">cv. PFS-1207/04</strain>
    </source>
</reference>
<keyword evidence="2" id="KW-1185">Reference proteome</keyword>
<proteinExistence type="predicted"/>
<evidence type="ECO:0000313" key="1">
    <source>
        <dbReference type="EMBL" id="KAF3544772.1"/>
    </source>
</evidence>
<comment type="caution">
    <text evidence="1">The sequence shown here is derived from an EMBL/GenBank/DDBJ whole genome shotgun (WGS) entry which is preliminary data.</text>
</comment>
<sequence length="276" mass="30022">MEKRSMLQWASTSACRWQVPWAWREQDVDLKSSFPDRLTQEDSEGYGGTQDPGLACRLMARLVGSSRVKIAIFLIPSLGGTRLFVEAWRPILYRTTLRNQVSDTGGSIDIAPGGEYLLCSLEPRVFIDLIQHRTLSSGDGPLSMSIGCGLFVEITPIASVDPFEMPSRSIRQLRGKKTLVGRVVLKFLVLLAGLKFSLSEVFHFPEEGDDPGTGPGKLHSGEPGFLLAGILGTAVPSSKDPEAGVLPGASLRQDIVPVVLRSWVTLRSEPYSEPGG</sequence>
<accession>A0ABQ7C0Q2</accession>
<dbReference type="PROSITE" id="PS51257">
    <property type="entry name" value="PROKAR_LIPOPROTEIN"/>
    <property type="match status" value="1"/>
</dbReference>
<dbReference type="Proteomes" id="UP000266723">
    <property type="component" value="Unassembled WGS sequence"/>
</dbReference>
<gene>
    <name evidence="1" type="ORF">DY000_02006208</name>
</gene>
<organism evidence="1 2">
    <name type="scientific">Brassica cretica</name>
    <name type="common">Mustard</name>
    <dbReference type="NCBI Taxonomy" id="69181"/>
    <lineage>
        <taxon>Eukaryota</taxon>
        <taxon>Viridiplantae</taxon>
        <taxon>Streptophyta</taxon>
        <taxon>Embryophyta</taxon>
        <taxon>Tracheophyta</taxon>
        <taxon>Spermatophyta</taxon>
        <taxon>Magnoliopsida</taxon>
        <taxon>eudicotyledons</taxon>
        <taxon>Gunneridae</taxon>
        <taxon>Pentapetalae</taxon>
        <taxon>rosids</taxon>
        <taxon>malvids</taxon>
        <taxon>Brassicales</taxon>
        <taxon>Brassicaceae</taxon>
        <taxon>Brassiceae</taxon>
        <taxon>Brassica</taxon>
    </lineage>
</organism>
<protein>
    <submittedName>
        <fullName evidence="1">Uncharacterized protein</fullName>
    </submittedName>
</protein>
<name>A0ABQ7C0Q2_BRACR</name>